<accession>A0A9P1ENK0</accession>
<gene>
    <name evidence="1" type="ORF">CEURO_LOCUS22369</name>
</gene>
<keyword evidence="2" id="KW-1185">Reference proteome</keyword>
<evidence type="ECO:0000313" key="2">
    <source>
        <dbReference type="Proteomes" id="UP001152484"/>
    </source>
</evidence>
<organism evidence="1 2">
    <name type="scientific">Cuscuta europaea</name>
    <name type="common">European dodder</name>
    <dbReference type="NCBI Taxonomy" id="41803"/>
    <lineage>
        <taxon>Eukaryota</taxon>
        <taxon>Viridiplantae</taxon>
        <taxon>Streptophyta</taxon>
        <taxon>Embryophyta</taxon>
        <taxon>Tracheophyta</taxon>
        <taxon>Spermatophyta</taxon>
        <taxon>Magnoliopsida</taxon>
        <taxon>eudicotyledons</taxon>
        <taxon>Gunneridae</taxon>
        <taxon>Pentapetalae</taxon>
        <taxon>asterids</taxon>
        <taxon>lamiids</taxon>
        <taxon>Solanales</taxon>
        <taxon>Convolvulaceae</taxon>
        <taxon>Cuscuteae</taxon>
        <taxon>Cuscuta</taxon>
        <taxon>Cuscuta subgen. Cuscuta</taxon>
    </lineage>
</organism>
<comment type="caution">
    <text evidence="1">The sequence shown here is derived from an EMBL/GenBank/DDBJ whole genome shotgun (WGS) entry which is preliminary data.</text>
</comment>
<protein>
    <submittedName>
        <fullName evidence="1">Uncharacterized protein</fullName>
    </submittedName>
</protein>
<dbReference type="Proteomes" id="UP001152484">
    <property type="component" value="Unassembled WGS sequence"/>
</dbReference>
<dbReference type="EMBL" id="CAMAPE010000080">
    <property type="protein sequence ID" value="CAH9119589.1"/>
    <property type="molecule type" value="Genomic_DNA"/>
</dbReference>
<evidence type="ECO:0000313" key="1">
    <source>
        <dbReference type="EMBL" id="CAH9119589.1"/>
    </source>
</evidence>
<sequence>MFLVFKVEARACYLCLLIGRSSQREDLVEARACYLCLLIGRSSRREDLVRASSILFLNNLNMLMDIVFHCGACVLVFAPCGICFQNYDFHCIFNYLLCMFMDDLCVNDIRDALYNMDELDCG</sequence>
<reference evidence="1" key="1">
    <citation type="submission" date="2022-07" db="EMBL/GenBank/DDBJ databases">
        <authorList>
            <person name="Macas J."/>
            <person name="Novak P."/>
            <person name="Neumann P."/>
        </authorList>
    </citation>
    <scope>NUCLEOTIDE SEQUENCE</scope>
</reference>
<dbReference type="OrthoDB" id="1324445at2759"/>
<name>A0A9P1ENK0_CUSEU</name>
<dbReference type="AlphaFoldDB" id="A0A9P1ENK0"/>
<proteinExistence type="predicted"/>